<dbReference type="RefSeq" id="WP_093558861.1">
    <property type="nucleotide sequence ID" value="NZ_FPBO01000034.1"/>
</dbReference>
<accession>A0A1I7LPN7</accession>
<dbReference type="Proteomes" id="UP000199391">
    <property type="component" value="Unassembled WGS sequence"/>
</dbReference>
<dbReference type="Gene3D" id="2.60.120.10">
    <property type="entry name" value="Jelly Rolls"/>
    <property type="match status" value="1"/>
</dbReference>
<dbReference type="OrthoDB" id="9799053at2"/>
<dbReference type="InterPro" id="IPR008579">
    <property type="entry name" value="UGlyAH_Cupin_dom"/>
</dbReference>
<dbReference type="EMBL" id="FPBO01000034">
    <property type="protein sequence ID" value="SFV11671.1"/>
    <property type="molecule type" value="Genomic_DNA"/>
</dbReference>
<dbReference type="InterPro" id="IPR014710">
    <property type="entry name" value="RmlC-like_jellyroll"/>
</dbReference>
<dbReference type="InterPro" id="IPR011051">
    <property type="entry name" value="RmlC_Cupin_sf"/>
</dbReference>
<dbReference type="CDD" id="cd02227">
    <property type="entry name" value="cupin_TM1112-like"/>
    <property type="match status" value="1"/>
</dbReference>
<organism evidence="3 4">
    <name type="scientific">Pseudoduganella namucuonensis</name>
    <dbReference type="NCBI Taxonomy" id="1035707"/>
    <lineage>
        <taxon>Bacteria</taxon>
        <taxon>Pseudomonadati</taxon>
        <taxon>Pseudomonadota</taxon>
        <taxon>Betaproteobacteria</taxon>
        <taxon>Burkholderiales</taxon>
        <taxon>Oxalobacteraceae</taxon>
        <taxon>Telluria group</taxon>
        <taxon>Pseudoduganella</taxon>
    </lineage>
</organism>
<evidence type="ECO:0000259" key="2">
    <source>
        <dbReference type="Pfam" id="PF05899"/>
    </source>
</evidence>
<evidence type="ECO:0000256" key="1">
    <source>
        <dbReference type="SAM" id="MobiDB-lite"/>
    </source>
</evidence>
<dbReference type="STRING" id="1035707.SAMN05216552_103471"/>
<evidence type="ECO:0000313" key="3">
    <source>
        <dbReference type="EMBL" id="SFV11671.1"/>
    </source>
</evidence>
<name>A0A1I7LPN7_9BURK</name>
<keyword evidence="4" id="KW-1185">Reference proteome</keyword>
<feature type="region of interest" description="Disordered" evidence="1">
    <location>
        <begin position="1"/>
        <end position="31"/>
    </location>
</feature>
<dbReference type="PANTHER" id="PTHR40943">
    <property type="entry name" value="CYTOPLASMIC PROTEIN-RELATED"/>
    <property type="match status" value="1"/>
</dbReference>
<dbReference type="SUPFAM" id="SSF51182">
    <property type="entry name" value="RmlC-like cupins"/>
    <property type="match status" value="1"/>
</dbReference>
<sequence length="125" mass="14056">MPAITDFSARAPTPEYDHPREERRLDGNPRRTTWNHFTNHSGEVHAGVWACEVGSWRIAFAPNKDEFFFVTEGRCRLIDDDGHAVEAGPGSALVIPAGFRGVFEVLEPVKKHYVIVERKADQPAE</sequence>
<dbReference type="PANTHER" id="PTHR40943:SF2">
    <property type="entry name" value="(S)-UREIDOGLYCINE AMINOHYDROLASE CUPIN DOMAIN-CONTAINING PROTEIN"/>
    <property type="match status" value="1"/>
</dbReference>
<feature type="compositionally biased region" description="Basic and acidic residues" evidence="1">
    <location>
        <begin position="15"/>
        <end position="29"/>
    </location>
</feature>
<proteinExistence type="predicted"/>
<gene>
    <name evidence="3" type="ORF">SAMN05216552_103471</name>
</gene>
<feature type="domain" description="(S)-ureidoglycine aminohydrolase cupin" evidence="2">
    <location>
        <begin position="41"/>
        <end position="113"/>
    </location>
</feature>
<dbReference type="AlphaFoldDB" id="A0A1I7LPN7"/>
<evidence type="ECO:0000313" key="4">
    <source>
        <dbReference type="Proteomes" id="UP000199391"/>
    </source>
</evidence>
<protein>
    <recommendedName>
        <fullName evidence="2">(S)-ureidoglycine aminohydrolase cupin domain-containing protein</fullName>
    </recommendedName>
</protein>
<dbReference type="Pfam" id="PF05899">
    <property type="entry name" value="Cupin_3"/>
    <property type="match status" value="1"/>
</dbReference>
<reference evidence="4" key="1">
    <citation type="submission" date="2016-10" db="EMBL/GenBank/DDBJ databases">
        <authorList>
            <person name="Varghese N."/>
            <person name="Submissions S."/>
        </authorList>
    </citation>
    <scope>NUCLEOTIDE SEQUENCE [LARGE SCALE GENOMIC DNA]</scope>
    <source>
        <strain evidence="4">CGMCC 1.11014</strain>
    </source>
</reference>